<dbReference type="Proteomes" id="UP001501682">
    <property type="component" value="Unassembled WGS sequence"/>
</dbReference>
<evidence type="ECO:0000313" key="3">
    <source>
        <dbReference type="Proteomes" id="UP001501682"/>
    </source>
</evidence>
<comment type="caution">
    <text evidence="2">The sequence shown here is derived from an EMBL/GenBank/DDBJ whole genome shotgun (WGS) entry which is preliminary data.</text>
</comment>
<protein>
    <submittedName>
        <fullName evidence="2">Uncharacterized protein</fullName>
    </submittedName>
</protein>
<proteinExistence type="predicted"/>
<keyword evidence="3" id="KW-1185">Reference proteome</keyword>
<evidence type="ECO:0000256" key="1">
    <source>
        <dbReference type="SAM" id="MobiDB-lite"/>
    </source>
</evidence>
<evidence type="ECO:0000313" key="2">
    <source>
        <dbReference type="EMBL" id="GAA4244099.1"/>
    </source>
</evidence>
<organism evidence="2 3">
    <name type="scientific">Winogradskyella damuponensis</name>
    <dbReference type="NCBI Taxonomy" id="943939"/>
    <lineage>
        <taxon>Bacteria</taxon>
        <taxon>Pseudomonadati</taxon>
        <taxon>Bacteroidota</taxon>
        <taxon>Flavobacteriia</taxon>
        <taxon>Flavobacteriales</taxon>
        <taxon>Flavobacteriaceae</taxon>
        <taxon>Winogradskyella</taxon>
    </lineage>
</organism>
<feature type="compositionally biased region" description="Low complexity" evidence="1">
    <location>
        <begin position="187"/>
        <end position="196"/>
    </location>
</feature>
<reference evidence="3" key="1">
    <citation type="journal article" date="2019" name="Int. J. Syst. Evol. Microbiol.">
        <title>The Global Catalogue of Microorganisms (GCM) 10K type strain sequencing project: providing services to taxonomists for standard genome sequencing and annotation.</title>
        <authorList>
            <consortium name="The Broad Institute Genomics Platform"/>
            <consortium name="The Broad Institute Genome Sequencing Center for Infectious Disease"/>
            <person name="Wu L."/>
            <person name="Ma J."/>
        </authorList>
    </citation>
    <scope>NUCLEOTIDE SEQUENCE [LARGE SCALE GENOMIC DNA]</scope>
    <source>
        <strain evidence="3">JCM 17633</strain>
    </source>
</reference>
<sequence>MFIVACDDGDILTVDLDFEGNLERCDNFEEYHLIYDTREDPSESLILILPKNNANNALFTTPTPVGEPVTIDISSTNARFLFRTYNRNLSDSELCDIVPPYDLSIADNYEAFDGQIQITVTVVDDDNDGVPAEFEGLAGEPYEDGIYWDSLDTDQDGLPDYIDKDDDNDNVLTIDEIDNTDGDDDPTTNPLNTDGDLVLGGDELPDYLDSDDDGDNIPTYLEDVDGDQNPRDLSNYVVDEFGSDIFRYLYNHEDYLDTYPDPGKRVTTYTRTVTTSITIVGIDLEILRTTIIDFGTLTTTLEVTPSIFLD</sequence>
<gene>
    <name evidence="2" type="ORF">GCM10022292_21350</name>
</gene>
<name>A0ABP8CW08_9FLAO</name>
<dbReference type="EMBL" id="BAABCB010000018">
    <property type="protein sequence ID" value="GAA4244099.1"/>
    <property type="molecule type" value="Genomic_DNA"/>
</dbReference>
<accession>A0ABP8CW08</accession>
<feature type="compositionally biased region" description="Acidic residues" evidence="1">
    <location>
        <begin position="176"/>
        <end position="186"/>
    </location>
</feature>
<feature type="region of interest" description="Disordered" evidence="1">
    <location>
        <begin position="176"/>
        <end position="198"/>
    </location>
</feature>